<gene>
    <name evidence="2" type="ORF">TRV_02850</name>
</gene>
<accession>D4D6X3</accession>
<feature type="region of interest" description="Disordered" evidence="1">
    <location>
        <begin position="24"/>
        <end position="59"/>
    </location>
</feature>
<feature type="compositionally biased region" description="Basic residues" evidence="1">
    <location>
        <begin position="36"/>
        <end position="53"/>
    </location>
</feature>
<dbReference type="Proteomes" id="UP000008383">
    <property type="component" value="Unassembled WGS sequence"/>
</dbReference>
<dbReference type="HOGENOM" id="CLU_2238575_0_0_1"/>
<keyword evidence="3" id="KW-1185">Reference proteome</keyword>
<evidence type="ECO:0000313" key="2">
    <source>
        <dbReference type="EMBL" id="EFE42411.1"/>
    </source>
</evidence>
<protein>
    <submittedName>
        <fullName evidence="2">Uncharacterized protein</fullName>
    </submittedName>
</protein>
<feature type="region of interest" description="Disordered" evidence="1">
    <location>
        <begin position="83"/>
        <end position="105"/>
    </location>
</feature>
<dbReference type="EMBL" id="ACYE01000147">
    <property type="protein sequence ID" value="EFE42411.1"/>
    <property type="molecule type" value="Genomic_DNA"/>
</dbReference>
<dbReference type="RefSeq" id="XP_003023029.1">
    <property type="nucleotide sequence ID" value="XM_003022983.1"/>
</dbReference>
<comment type="caution">
    <text evidence="2">The sequence shown here is derived from an EMBL/GenBank/DDBJ whole genome shotgun (WGS) entry which is preliminary data.</text>
</comment>
<reference evidence="3" key="1">
    <citation type="journal article" date="2011" name="Genome Biol.">
        <title>Comparative and functional genomics provide insights into the pathogenicity of dermatophytic fungi.</title>
        <authorList>
            <person name="Burmester A."/>
            <person name="Shelest E."/>
            <person name="Gloeckner G."/>
            <person name="Heddergott C."/>
            <person name="Schindler S."/>
            <person name="Staib P."/>
            <person name="Heidel A."/>
            <person name="Felder M."/>
            <person name="Petzold A."/>
            <person name="Szafranski K."/>
            <person name="Feuermann M."/>
            <person name="Pedruzzi I."/>
            <person name="Priebe S."/>
            <person name="Groth M."/>
            <person name="Winkler R."/>
            <person name="Li W."/>
            <person name="Kniemeyer O."/>
            <person name="Schroeckh V."/>
            <person name="Hertweck C."/>
            <person name="Hube B."/>
            <person name="White T.C."/>
            <person name="Platzer M."/>
            <person name="Guthke R."/>
            <person name="Heitman J."/>
            <person name="Woestemeyer J."/>
            <person name="Zipfel P.F."/>
            <person name="Monod M."/>
            <person name="Brakhage A.A."/>
        </authorList>
    </citation>
    <scope>NUCLEOTIDE SEQUENCE [LARGE SCALE GENOMIC DNA]</scope>
    <source>
        <strain evidence="3">HKI 0517</strain>
    </source>
</reference>
<evidence type="ECO:0000313" key="3">
    <source>
        <dbReference type="Proteomes" id="UP000008383"/>
    </source>
</evidence>
<dbReference type="GeneID" id="9583049"/>
<dbReference type="KEGG" id="tve:TRV_02850"/>
<sequence length="105" mass="12147">MAYYEEKKRKRKQNISYQIHMMKEKKDMTAQVQRGQQKKHNKRNRREKKKKKASPLFSSILHAFPPLAVPDGNNEKMEKRKCVVKKGGEGGSGISTETTRVSDKA</sequence>
<organism evidence="2 3">
    <name type="scientific">Trichophyton verrucosum (strain HKI 0517)</name>
    <dbReference type="NCBI Taxonomy" id="663202"/>
    <lineage>
        <taxon>Eukaryota</taxon>
        <taxon>Fungi</taxon>
        <taxon>Dikarya</taxon>
        <taxon>Ascomycota</taxon>
        <taxon>Pezizomycotina</taxon>
        <taxon>Eurotiomycetes</taxon>
        <taxon>Eurotiomycetidae</taxon>
        <taxon>Onygenales</taxon>
        <taxon>Arthrodermataceae</taxon>
        <taxon>Trichophyton</taxon>
    </lineage>
</organism>
<proteinExistence type="predicted"/>
<name>D4D6X3_TRIVH</name>
<dbReference type="AlphaFoldDB" id="D4D6X3"/>
<evidence type="ECO:0000256" key="1">
    <source>
        <dbReference type="SAM" id="MobiDB-lite"/>
    </source>
</evidence>